<dbReference type="Proteomes" id="UP000430508">
    <property type="component" value="Chromosome"/>
</dbReference>
<organism evidence="1 2">
    <name type="scientific">Dehalobacter restrictus</name>
    <dbReference type="NCBI Taxonomy" id="55583"/>
    <lineage>
        <taxon>Bacteria</taxon>
        <taxon>Bacillati</taxon>
        <taxon>Bacillota</taxon>
        <taxon>Clostridia</taxon>
        <taxon>Eubacteriales</taxon>
        <taxon>Desulfitobacteriaceae</taxon>
        <taxon>Dehalobacter</taxon>
    </lineage>
</organism>
<dbReference type="EMBL" id="CP046996">
    <property type="protein sequence ID" value="QHA01081.1"/>
    <property type="molecule type" value="Genomic_DNA"/>
</dbReference>
<reference evidence="1 2" key="1">
    <citation type="submission" date="2019-12" db="EMBL/GenBank/DDBJ databases">
        <title>Sequence classification of anaerobic respiratory reductive dehalogenases: First we see many, then we see few.</title>
        <authorList>
            <person name="Molenda O."/>
            <person name="Puentes Jacome L.A."/>
            <person name="Cao X."/>
            <person name="Nesbo C.L."/>
            <person name="Tang S."/>
            <person name="Morson N."/>
            <person name="Patron J."/>
            <person name="Lomheim L."/>
            <person name="Wishart D.S."/>
            <person name="Edwards E.A."/>
        </authorList>
    </citation>
    <scope>NUCLEOTIDE SEQUENCE [LARGE SCALE GENOMIC DNA]</scope>
    <source>
        <strain evidence="1 2">12DCA</strain>
    </source>
</reference>
<sequence length="92" mass="10361">MKEQMTLEQFRLEHPNEVIQIMSPGGYVTLSPDIPLDQLQAHAGVRGTEIPISWEELKDQIVESCNFNEADGNWYLLTAEPSLDCPTQTIGM</sequence>
<accession>A0A857DK38</accession>
<name>A0A857DK38_9FIRM</name>
<gene>
    <name evidence="1" type="ORF">GQ588_10780</name>
</gene>
<proteinExistence type="predicted"/>
<dbReference type="RefSeq" id="WP_015261858.1">
    <property type="nucleotide sequence ID" value="NZ_CP046996.1"/>
</dbReference>
<protein>
    <submittedName>
        <fullName evidence="1">Uncharacterized protein</fullName>
    </submittedName>
</protein>
<dbReference type="AlphaFoldDB" id="A0A857DK38"/>
<evidence type="ECO:0000313" key="2">
    <source>
        <dbReference type="Proteomes" id="UP000430508"/>
    </source>
</evidence>
<evidence type="ECO:0000313" key="1">
    <source>
        <dbReference type="EMBL" id="QHA01081.1"/>
    </source>
</evidence>